<dbReference type="GO" id="GO:2000773">
    <property type="term" value="P:negative regulation of cellular senescence"/>
    <property type="evidence" value="ECO:0007669"/>
    <property type="project" value="Ensembl"/>
</dbReference>
<evidence type="ECO:0000256" key="11">
    <source>
        <dbReference type="ARBA" id="ARBA00023242"/>
    </source>
</evidence>
<evidence type="ECO:0000256" key="7">
    <source>
        <dbReference type="ARBA" id="ARBA00022771"/>
    </source>
</evidence>
<keyword evidence="4" id="KW-0963">Cytoplasm</keyword>
<keyword evidence="9" id="KW-0833">Ubl conjugation pathway</keyword>
<dbReference type="GO" id="GO:0032876">
    <property type="term" value="P:negative regulation of DNA endoreduplication"/>
    <property type="evidence" value="ECO:0007669"/>
    <property type="project" value="Ensembl"/>
</dbReference>
<organism evidence="16 17">
    <name type="scientific">Ursus americanus</name>
    <name type="common">American black bear</name>
    <name type="synonym">Euarctos americanus</name>
    <dbReference type="NCBI Taxonomy" id="9643"/>
    <lineage>
        <taxon>Eukaryota</taxon>
        <taxon>Metazoa</taxon>
        <taxon>Chordata</taxon>
        <taxon>Craniata</taxon>
        <taxon>Vertebrata</taxon>
        <taxon>Euteleostomi</taxon>
        <taxon>Mammalia</taxon>
        <taxon>Eutheria</taxon>
        <taxon>Laurasiatheria</taxon>
        <taxon>Carnivora</taxon>
        <taxon>Caniformia</taxon>
        <taxon>Ursidae</taxon>
        <taxon>Ursus</taxon>
    </lineage>
</organism>
<dbReference type="GO" id="GO:0045841">
    <property type="term" value="P:negative regulation of mitotic metaphase/anaphase transition"/>
    <property type="evidence" value="ECO:0007669"/>
    <property type="project" value="Ensembl"/>
</dbReference>
<evidence type="ECO:0000256" key="10">
    <source>
        <dbReference type="ARBA" id="ARBA00022833"/>
    </source>
</evidence>
<keyword evidence="5" id="KW-0132">Cell division</keyword>
<dbReference type="GO" id="GO:0005737">
    <property type="term" value="C:cytoplasm"/>
    <property type="evidence" value="ECO:0007669"/>
    <property type="project" value="UniProtKB-SubCell"/>
</dbReference>
<feature type="domain" description="ZBR-type" evidence="15">
    <location>
        <begin position="375"/>
        <end position="423"/>
    </location>
</feature>
<feature type="compositionally biased region" description="Polar residues" evidence="14">
    <location>
        <begin position="336"/>
        <end position="346"/>
    </location>
</feature>
<evidence type="ECO:0000256" key="1">
    <source>
        <dbReference type="ARBA" id="ARBA00004123"/>
    </source>
</evidence>
<dbReference type="GO" id="GO:0019901">
    <property type="term" value="F:protein kinase binding"/>
    <property type="evidence" value="ECO:0007669"/>
    <property type="project" value="Ensembl"/>
</dbReference>
<dbReference type="FunFam" id="2.20.25.20:FF:000006">
    <property type="entry name" value="F-box only protein 5"/>
    <property type="match status" value="1"/>
</dbReference>
<evidence type="ECO:0000256" key="9">
    <source>
        <dbReference type="ARBA" id="ARBA00022786"/>
    </source>
</evidence>
<keyword evidence="10" id="KW-0862">Zinc</keyword>
<name>A0A452QW69_URSAM</name>
<evidence type="ECO:0000256" key="6">
    <source>
        <dbReference type="ARBA" id="ARBA00022723"/>
    </source>
</evidence>
<dbReference type="GO" id="GO:0010997">
    <property type="term" value="F:anaphase-promoting complex binding"/>
    <property type="evidence" value="ECO:0007669"/>
    <property type="project" value="Ensembl"/>
</dbReference>
<dbReference type="InterPro" id="IPR047147">
    <property type="entry name" value="FBX5_43"/>
</dbReference>
<evidence type="ECO:0000256" key="2">
    <source>
        <dbReference type="ARBA" id="ARBA00004496"/>
    </source>
</evidence>
<keyword evidence="17" id="KW-1185">Reference proteome</keyword>
<feature type="compositionally biased region" description="Low complexity" evidence="14">
    <location>
        <begin position="147"/>
        <end position="158"/>
    </location>
</feature>
<dbReference type="CDD" id="cd20364">
    <property type="entry name" value="BRcat_RBR_FBXO5"/>
    <property type="match status" value="1"/>
</dbReference>
<reference evidence="16" key="2">
    <citation type="submission" date="2025-08" db="UniProtKB">
        <authorList>
            <consortium name="Ensembl"/>
        </authorList>
    </citation>
    <scope>IDENTIFICATION</scope>
</reference>
<dbReference type="Pfam" id="PF22191">
    <property type="entry name" value="IBR_1"/>
    <property type="match status" value="1"/>
</dbReference>
<dbReference type="GO" id="GO:0045669">
    <property type="term" value="P:positive regulation of osteoblast differentiation"/>
    <property type="evidence" value="ECO:0007669"/>
    <property type="project" value="Ensembl"/>
</dbReference>
<dbReference type="GO" id="GO:1990948">
    <property type="term" value="F:ubiquitin ligase inhibitor activity"/>
    <property type="evidence" value="ECO:0007669"/>
    <property type="project" value="Ensembl"/>
</dbReference>
<dbReference type="PANTHER" id="PTHR15493">
    <property type="entry name" value="F-BOX ONLY PROTEIN 5 AND 43"/>
    <property type="match status" value="1"/>
</dbReference>
<dbReference type="STRING" id="9643.ENSUAMP00000009949"/>
<reference evidence="16" key="3">
    <citation type="submission" date="2025-09" db="UniProtKB">
        <authorList>
            <consortium name="Ensembl"/>
        </authorList>
    </citation>
    <scope>IDENTIFICATION</scope>
</reference>
<proteinExistence type="predicted"/>
<dbReference type="Ensembl" id="ENSUAMT00000011193.1">
    <property type="protein sequence ID" value="ENSUAMP00000009949.1"/>
    <property type="gene ID" value="ENSUAMG00000008224.1"/>
</dbReference>
<evidence type="ECO:0000256" key="14">
    <source>
        <dbReference type="SAM" id="MobiDB-lite"/>
    </source>
</evidence>
<evidence type="ECO:0000313" key="16">
    <source>
        <dbReference type="Ensembl" id="ENSUAMP00000009949.1"/>
    </source>
</evidence>
<dbReference type="OMA" id="VVLSCMQ"/>
<dbReference type="PANTHER" id="PTHR15493:SF8">
    <property type="entry name" value="F-BOX ONLY PROTEIN 5"/>
    <property type="match status" value="1"/>
</dbReference>
<evidence type="ECO:0000256" key="5">
    <source>
        <dbReference type="ARBA" id="ARBA00022618"/>
    </source>
</evidence>
<sequence length="448" mass="50580">MIPGSWDLALLQASRCFSLSHSPCLCSLSHCLSLCCKEESSTLSVKMKCDFNYDHIHSGLKLVKPDDTGRLGSYTPACLEGSYKDCIKDYVRLSDIGSPIVSPKIVELETENENKPFHNKENQHVQQILNRSNEIEELETSGPYEDSGYSSFSQQSGFNEHEEGSLPLDNFTDSPQSCLQMQSPDQYPSKNLLPALHFAKVVCSTLKKNAKRNPKIDWEKLKEFISSENFKLQNIIGRKMGLECVDILSELFRRGLRHLLANILTQLNDMDLINVSKVSTTWKKILEDDKGAFQLYNKAIQRVTEKNIKFSPHASTREYVMFRTALASVQKSAAQTYPQKGAQTKLSDPGDQKGSTYSRHSEFSEVAKTLKENESLKACIRCNSPAKYDGYLQRAICKREGCGFDYCTRCLCNYHTTKECSNGKPLKASYKISPLPGTKKSKKNLRRL</sequence>
<keyword evidence="7 13" id="KW-0863">Zinc-finger</keyword>
<dbReference type="GO" id="GO:0008270">
    <property type="term" value="F:zinc ion binding"/>
    <property type="evidence" value="ECO:0007669"/>
    <property type="project" value="UniProtKB-KW"/>
</dbReference>
<dbReference type="UniPathway" id="UPA00143"/>
<dbReference type="Gene3D" id="1.20.1280.50">
    <property type="match status" value="1"/>
</dbReference>
<evidence type="ECO:0000256" key="8">
    <source>
        <dbReference type="ARBA" id="ARBA00022776"/>
    </source>
</evidence>
<protein>
    <submittedName>
        <fullName evidence="16">F-box protein 5</fullName>
    </submittedName>
</protein>
<evidence type="ECO:0000256" key="12">
    <source>
        <dbReference type="ARBA" id="ARBA00023306"/>
    </source>
</evidence>
<dbReference type="AlphaFoldDB" id="A0A452QW69"/>
<feature type="region of interest" description="Disordered" evidence="14">
    <location>
        <begin position="139"/>
        <end position="171"/>
    </location>
</feature>
<dbReference type="Proteomes" id="UP000291022">
    <property type="component" value="Unassembled WGS sequence"/>
</dbReference>
<dbReference type="InterPro" id="IPR044064">
    <property type="entry name" value="ZF_ZBR"/>
</dbReference>
<keyword evidence="6" id="KW-0479">Metal-binding</keyword>
<dbReference type="GO" id="GO:0016567">
    <property type="term" value="P:protein ubiquitination"/>
    <property type="evidence" value="ECO:0007669"/>
    <property type="project" value="UniProtKB-UniPathway"/>
</dbReference>
<dbReference type="GO" id="GO:1905322">
    <property type="term" value="P:positive regulation of mesenchymal stem cell migration"/>
    <property type="evidence" value="ECO:0007669"/>
    <property type="project" value="Ensembl"/>
</dbReference>
<comment type="subcellular location">
    <subcellularLocation>
        <location evidence="2">Cytoplasm</location>
    </subcellularLocation>
    <subcellularLocation>
        <location evidence="1">Nucleus</location>
    </subcellularLocation>
</comment>
<dbReference type="GeneTree" id="ENSGT00530000063692"/>
<evidence type="ECO:0000256" key="13">
    <source>
        <dbReference type="PROSITE-ProRule" id="PRU01220"/>
    </source>
</evidence>
<dbReference type="Pfam" id="PF00646">
    <property type="entry name" value="F-box"/>
    <property type="match status" value="1"/>
</dbReference>
<dbReference type="GO" id="GO:0070169">
    <property type="term" value="P:positive regulation of biomineral tissue development"/>
    <property type="evidence" value="ECO:0007669"/>
    <property type="project" value="Ensembl"/>
</dbReference>
<evidence type="ECO:0000259" key="15">
    <source>
        <dbReference type="PROSITE" id="PS51872"/>
    </source>
</evidence>
<dbReference type="GO" id="GO:0006974">
    <property type="term" value="P:DNA damage response"/>
    <property type="evidence" value="ECO:0007669"/>
    <property type="project" value="Ensembl"/>
</dbReference>
<dbReference type="Gene3D" id="2.20.25.20">
    <property type="match status" value="1"/>
</dbReference>
<reference evidence="17" key="1">
    <citation type="submission" date="2016-06" db="EMBL/GenBank/DDBJ databases">
        <title>De novo assembly and RNA-Seq shows season-dependent expression and editing in black bear kidneys.</title>
        <authorList>
            <person name="Korstanje R."/>
            <person name="Srivastava A."/>
            <person name="Sarsani V.K."/>
            <person name="Sheehan S.M."/>
            <person name="Seger R.L."/>
            <person name="Barter M.E."/>
            <person name="Lindqvist C."/>
            <person name="Brody L.C."/>
            <person name="Mullikin J.C."/>
        </authorList>
    </citation>
    <scope>NUCLEOTIDE SEQUENCE [LARGE SCALE GENOMIC DNA]</scope>
</reference>
<feature type="region of interest" description="Disordered" evidence="14">
    <location>
        <begin position="336"/>
        <end position="359"/>
    </location>
</feature>
<evidence type="ECO:0000313" key="17">
    <source>
        <dbReference type="Proteomes" id="UP000291022"/>
    </source>
</evidence>
<dbReference type="FunFam" id="1.20.1280.50:FF:000043">
    <property type="entry name" value="F-box only protein 5"/>
    <property type="match status" value="1"/>
</dbReference>
<evidence type="ECO:0000256" key="3">
    <source>
        <dbReference type="ARBA" id="ARBA00004906"/>
    </source>
</evidence>
<dbReference type="PROSITE" id="PS51872">
    <property type="entry name" value="ZF_ZBR"/>
    <property type="match status" value="1"/>
</dbReference>
<keyword evidence="8" id="KW-0498">Mitosis</keyword>
<dbReference type="GO" id="GO:0010971">
    <property type="term" value="P:positive regulation of G2/M transition of mitotic cell cycle"/>
    <property type="evidence" value="ECO:0007669"/>
    <property type="project" value="Ensembl"/>
</dbReference>
<dbReference type="CDD" id="cd22170">
    <property type="entry name" value="F-box_FBXO5"/>
    <property type="match status" value="1"/>
</dbReference>
<dbReference type="GO" id="GO:0005654">
    <property type="term" value="C:nucleoplasm"/>
    <property type="evidence" value="ECO:0007669"/>
    <property type="project" value="Ensembl"/>
</dbReference>
<dbReference type="GO" id="GO:0045835">
    <property type="term" value="P:negative regulation of meiotic nuclear division"/>
    <property type="evidence" value="ECO:0007669"/>
    <property type="project" value="InterPro"/>
</dbReference>
<keyword evidence="12" id="KW-0131">Cell cycle</keyword>
<dbReference type="GO" id="GO:0051301">
    <property type="term" value="P:cell division"/>
    <property type="evidence" value="ECO:0007669"/>
    <property type="project" value="UniProtKB-KW"/>
</dbReference>
<dbReference type="InterPro" id="IPR001810">
    <property type="entry name" value="F-box_dom"/>
</dbReference>
<accession>A0A452QW69</accession>
<gene>
    <name evidence="16" type="primary">FBXO5</name>
</gene>
<comment type="pathway">
    <text evidence="3">Protein modification; protein ubiquitination.</text>
</comment>
<keyword evidence="11" id="KW-0539">Nucleus</keyword>
<dbReference type="GO" id="GO:0008284">
    <property type="term" value="P:positive regulation of cell population proliferation"/>
    <property type="evidence" value="ECO:0007669"/>
    <property type="project" value="Ensembl"/>
</dbReference>
<evidence type="ECO:0000256" key="4">
    <source>
        <dbReference type="ARBA" id="ARBA00022490"/>
    </source>
</evidence>
<dbReference type="GO" id="GO:0005819">
    <property type="term" value="C:spindle"/>
    <property type="evidence" value="ECO:0007669"/>
    <property type="project" value="Ensembl"/>
</dbReference>